<dbReference type="SMART" id="SM01276">
    <property type="entry name" value="M60-like"/>
    <property type="match status" value="1"/>
</dbReference>
<evidence type="ECO:0000313" key="5">
    <source>
        <dbReference type="Proteomes" id="UP001500879"/>
    </source>
</evidence>
<feature type="chain" id="PRO_5046065949" evidence="2">
    <location>
        <begin position="29"/>
        <end position="488"/>
    </location>
</feature>
<dbReference type="Pfam" id="PF13402">
    <property type="entry name" value="Peptidase_M60"/>
    <property type="match status" value="1"/>
</dbReference>
<dbReference type="Gene3D" id="3.40.390.80">
    <property type="entry name" value="Peptidase M60, enhancin-like domain 2"/>
    <property type="match status" value="1"/>
</dbReference>
<feature type="region of interest" description="Disordered" evidence="1">
    <location>
        <begin position="465"/>
        <end position="488"/>
    </location>
</feature>
<dbReference type="EMBL" id="BAAABX010000058">
    <property type="protein sequence ID" value="GAA0427579.1"/>
    <property type="molecule type" value="Genomic_DNA"/>
</dbReference>
<dbReference type="Gene3D" id="1.10.390.30">
    <property type="entry name" value="Peptidase M60, enhancin-like domain 3"/>
    <property type="match status" value="1"/>
</dbReference>
<sequence length="488" mass="52625">MTRDNSPKHRRRTTFGRRTAFIAATVLAAVVGTTAATTAEAVAAPVTARDGDSAGAAAEQRRGARQLKPGAFFTPIGLTAKLPAKPSPGAEQQRLKSMLKLSSAQSTGLYLPPQRRSAVIIDDTPESRAGKVKLHIGVPGAKGDGGEQRVITLEPGSNILRDGPGGMLYLSVEGGSSASITLETLGIAEAPRFVLGRTSNEEFRKMLDRPTNVPWVEYVSERTVLTVDRATALKYRDQDQKRLMESYETITRVQDAVNNVGDGKTRPSPLVQHITLDSQKTGATDGQVAFDPAYADVVLSPGKLAQRLGPISSSHDKRTWDVWKELGRHRQLAPLGGDGFGEATVSLYATAVERHFSLGGGFTAGITSKLSRTLAGLRKADPSSVDVQRAVMFDQLRLAYGPDFWPKVNDLAGRDKPRHPRGAQDNLILMTSVIAGEDLRDFFAKSKMFPSKDAAKVLDKLDLRTPKHDPSAFENGRPKDGRVVGLGE</sequence>
<feature type="compositionally biased region" description="Basic and acidic residues" evidence="1">
    <location>
        <begin position="465"/>
        <end position="482"/>
    </location>
</feature>
<dbReference type="Proteomes" id="UP001500879">
    <property type="component" value="Unassembled WGS sequence"/>
</dbReference>
<dbReference type="InterPro" id="IPR035423">
    <property type="entry name" value="M60-like_N"/>
</dbReference>
<keyword evidence="5" id="KW-1185">Reference proteome</keyword>
<dbReference type="PROSITE" id="PS51318">
    <property type="entry name" value="TAT"/>
    <property type="match status" value="1"/>
</dbReference>
<evidence type="ECO:0000256" key="1">
    <source>
        <dbReference type="SAM" id="MobiDB-lite"/>
    </source>
</evidence>
<accession>A0ABN0Z0P9</accession>
<name>A0ABN0Z0P9_9ACTN</name>
<evidence type="ECO:0000256" key="2">
    <source>
        <dbReference type="SAM" id="SignalP"/>
    </source>
</evidence>
<dbReference type="InterPro" id="IPR006311">
    <property type="entry name" value="TAT_signal"/>
</dbReference>
<dbReference type="InterPro" id="IPR042279">
    <property type="entry name" value="Pep_M60_3"/>
</dbReference>
<dbReference type="InterPro" id="IPR031161">
    <property type="entry name" value="Peptidase_M60_dom"/>
</dbReference>
<evidence type="ECO:0000313" key="4">
    <source>
        <dbReference type="EMBL" id="GAA0427579.1"/>
    </source>
</evidence>
<dbReference type="Pfam" id="PF17291">
    <property type="entry name" value="M60-like_N"/>
    <property type="match status" value="1"/>
</dbReference>
<feature type="signal peptide" evidence="2">
    <location>
        <begin position="1"/>
        <end position="28"/>
    </location>
</feature>
<evidence type="ECO:0000259" key="3">
    <source>
        <dbReference type="PROSITE" id="PS51723"/>
    </source>
</evidence>
<keyword evidence="2" id="KW-0732">Signal</keyword>
<feature type="domain" description="Peptidase M60" evidence="3">
    <location>
        <begin position="102"/>
        <end position="401"/>
    </location>
</feature>
<reference evidence="4 5" key="1">
    <citation type="journal article" date="2019" name="Int. J. Syst. Evol. Microbiol.">
        <title>The Global Catalogue of Microorganisms (GCM) 10K type strain sequencing project: providing services to taxonomists for standard genome sequencing and annotation.</title>
        <authorList>
            <consortium name="The Broad Institute Genomics Platform"/>
            <consortium name="The Broad Institute Genome Sequencing Center for Infectious Disease"/>
            <person name="Wu L."/>
            <person name="Ma J."/>
        </authorList>
    </citation>
    <scope>NUCLEOTIDE SEQUENCE [LARGE SCALE GENOMIC DNA]</scope>
    <source>
        <strain evidence="4 5">JCM 4788</strain>
    </source>
</reference>
<protein>
    <submittedName>
        <fullName evidence="4">M60 family metallopeptidase</fullName>
    </submittedName>
</protein>
<dbReference type="PROSITE" id="PS51723">
    <property type="entry name" value="PEPTIDASE_M60"/>
    <property type="match status" value="1"/>
</dbReference>
<comment type="caution">
    <text evidence="4">The sequence shown here is derived from an EMBL/GenBank/DDBJ whole genome shotgun (WGS) entry which is preliminary data.</text>
</comment>
<proteinExistence type="predicted"/>
<gene>
    <name evidence="4" type="ORF">GCM10010357_56560</name>
</gene>
<organism evidence="4 5">
    <name type="scientific">Streptomyces luteireticuli</name>
    <dbReference type="NCBI Taxonomy" id="173858"/>
    <lineage>
        <taxon>Bacteria</taxon>
        <taxon>Bacillati</taxon>
        <taxon>Actinomycetota</taxon>
        <taxon>Actinomycetes</taxon>
        <taxon>Kitasatosporales</taxon>
        <taxon>Streptomycetaceae</taxon>
        <taxon>Streptomyces</taxon>
    </lineage>
</organism>
<dbReference type="RefSeq" id="WP_344030342.1">
    <property type="nucleotide sequence ID" value="NZ_BAAABX010000058.1"/>
</dbReference>
<dbReference type="Gene3D" id="2.60.120.1250">
    <property type="entry name" value="Peptidase M60, enhancin-like domain 1"/>
    <property type="match status" value="1"/>
</dbReference>